<dbReference type="InterPro" id="IPR016193">
    <property type="entry name" value="Cytidine_deaminase-like"/>
</dbReference>
<dbReference type="AlphaFoldDB" id="G0NTE9"/>
<dbReference type="HOGENOM" id="CLU_025810_8_1_1"/>
<proteinExistence type="predicted"/>
<dbReference type="SUPFAM" id="SSF53927">
    <property type="entry name" value="Cytidine deaminase-like"/>
    <property type="match status" value="1"/>
</dbReference>
<keyword evidence="7" id="KW-1185">Reference proteome</keyword>
<reference evidence="5" key="2">
    <citation type="submission" date="2011-07" db="EMBL/GenBank/DDBJ databases">
        <authorList>
            <consortium name="WormBase Consortium"/>
        </authorList>
    </citation>
    <scope>NUCLEOTIDE SEQUENCE [LARGE SCALE GENOMIC DNA]</scope>
    <source>
        <strain evidence="5">PB2801</strain>
    </source>
</reference>
<keyword evidence="2" id="KW-0378">Hydrolase</keyword>
<dbReference type="PROSITE" id="PS51747">
    <property type="entry name" value="CYT_DCMP_DEAMINASES_2"/>
    <property type="match status" value="1"/>
</dbReference>
<dbReference type="EMBL" id="GL379943">
    <property type="protein sequence ID" value="EGT37151.1"/>
    <property type="molecule type" value="Genomic_DNA"/>
</dbReference>
<evidence type="ECO:0000256" key="3">
    <source>
        <dbReference type="ARBA" id="ARBA00022833"/>
    </source>
</evidence>
<dbReference type="Gene3D" id="3.40.140.10">
    <property type="entry name" value="Cytidine Deaminase, domain 2"/>
    <property type="match status" value="1"/>
</dbReference>
<evidence type="ECO:0000313" key="6">
    <source>
        <dbReference type="EMBL" id="EGT47992.1"/>
    </source>
</evidence>
<evidence type="ECO:0000256" key="1">
    <source>
        <dbReference type="ARBA" id="ARBA00022723"/>
    </source>
</evidence>
<sequence>MPNDNIDEEDRVFLEKAFDLAQEALNEDEVPVGCIFVVNGKEIGRGRNRVNETGDPTRHAEMVAVTEIWKIYGEQSKELLNEATLYVSLEPCIMCSSAMYQLGIRKMVYGAENPRFGGVRSVGNAEKYRMKNNVQIVADVWSERSIAMLKAFYEKQNPFAPPEKRKTKKPKTEEINE</sequence>
<dbReference type="STRING" id="135651.G0NTE9"/>
<evidence type="ECO:0000313" key="5">
    <source>
        <dbReference type="EMBL" id="EGT37151.1"/>
    </source>
</evidence>
<reference evidence="7" key="3">
    <citation type="submission" date="2011-07" db="EMBL/GenBank/DDBJ databases">
        <authorList>
            <consortium name="Caenorhabditis brenneri Sequencing and Analysis Consortium"/>
            <person name="Wilson R.K."/>
        </authorList>
    </citation>
    <scope>NUCLEOTIDE SEQUENCE [LARGE SCALE GENOMIC DNA]</scope>
    <source>
        <strain evidence="7">PB2801</strain>
    </source>
</reference>
<dbReference type="InterPro" id="IPR002125">
    <property type="entry name" value="CMP_dCMP_dom"/>
</dbReference>
<dbReference type="Proteomes" id="UP000008068">
    <property type="component" value="Unassembled WGS sequence"/>
</dbReference>
<evidence type="ECO:0000259" key="4">
    <source>
        <dbReference type="PROSITE" id="PS51747"/>
    </source>
</evidence>
<dbReference type="OrthoDB" id="408702at2759"/>
<dbReference type="GO" id="GO:0008270">
    <property type="term" value="F:zinc ion binding"/>
    <property type="evidence" value="ECO:0007669"/>
    <property type="project" value="InterPro"/>
</dbReference>
<evidence type="ECO:0000256" key="2">
    <source>
        <dbReference type="ARBA" id="ARBA00022801"/>
    </source>
</evidence>
<dbReference type="GO" id="GO:0005634">
    <property type="term" value="C:nucleus"/>
    <property type="evidence" value="ECO:0007669"/>
    <property type="project" value="TreeGrafter"/>
</dbReference>
<protein>
    <recommendedName>
        <fullName evidence="4">CMP/dCMP-type deaminase domain-containing protein</fullName>
    </recommendedName>
</protein>
<dbReference type="Pfam" id="PF00383">
    <property type="entry name" value="dCMP_cyt_deam_1"/>
    <property type="match status" value="1"/>
</dbReference>
<dbReference type="PROSITE" id="PS00903">
    <property type="entry name" value="CYT_DCMP_DEAMINASES_1"/>
    <property type="match status" value="1"/>
</dbReference>
<dbReference type="GO" id="GO:0052717">
    <property type="term" value="F:tRNA-specific adenosine-34 deaminase activity"/>
    <property type="evidence" value="ECO:0007669"/>
    <property type="project" value="TreeGrafter"/>
</dbReference>
<dbReference type="FunFam" id="3.40.140.10:FF:000169">
    <property type="entry name" value="Uncharacterized protein"/>
    <property type="match status" value="1"/>
</dbReference>
<dbReference type="GO" id="GO:0002100">
    <property type="term" value="P:tRNA wobble adenosine to inosine editing"/>
    <property type="evidence" value="ECO:0007669"/>
    <property type="project" value="TreeGrafter"/>
</dbReference>
<dbReference type="PANTHER" id="PTHR11079">
    <property type="entry name" value="CYTOSINE DEAMINASE FAMILY MEMBER"/>
    <property type="match status" value="1"/>
</dbReference>
<organism evidence="7">
    <name type="scientific">Caenorhabditis brenneri</name>
    <name type="common">Nematode worm</name>
    <dbReference type="NCBI Taxonomy" id="135651"/>
    <lineage>
        <taxon>Eukaryota</taxon>
        <taxon>Metazoa</taxon>
        <taxon>Ecdysozoa</taxon>
        <taxon>Nematoda</taxon>
        <taxon>Chromadorea</taxon>
        <taxon>Rhabditida</taxon>
        <taxon>Rhabditina</taxon>
        <taxon>Rhabditomorpha</taxon>
        <taxon>Rhabditoidea</taxon>
        <taxon>Rhabditidae</taxon>
        <taxon>Peloderinae</taxon>
        <taxon>Caenorhabditis</taxon>
    </lineage>
</organism>
<dbReference type="CDD" id="cd01285">
    <property type="entry name" value="nucleoside_deaminase"/>
    <property type="match status" value="1"/>
</dbReference>
<gene>
    <name evidence="6" type="ORF">CAEBREN_03345</name>
    <name evidence="5" type="ORF">CAEBREN_15496</name>
</gene>
<dbReference type="FunCoup" id="G0NTE9">
    <property type="interactions" value="1634"/>
</dbReference>
<dbReference type="eggNOG" id="KOG1018">
    <property type="taxonomic scope" value="Eukaryota"/>
</dbReference>
<name>G0NTE9_CAEBE</name>
<accession>G0NTE9</accession>
<evidence type="ECO:0000313" key="7">
    <source>
        <dbReference type="Proteomes" id="UP000008068"/>
    </source>
</evidence>
<dbReference type="OMA" id="PCQMCAG"/>
<feature type="domain" description="CMP/dCMP-type deaminase" evidence="4">
    <location>
        <begin position="8"/>
        <end position="121"/>
    </location>
</feature>
<dbReference type="PANTHER" id="PTHR11079:SF149">
    <property type="entry name" value="TRNA-SPECIFIC ADENOSINE DEAMINASE 2"/>
    <property type="match status" value="1"/>
</dbReference>
<dbReference type="GO" id="GO:0005737">
    <property type="term" value="C:cytoplasm"/>
    <property type="evidence" value="ECO:0007669"/>
    <property type="project" value="TreeGrafter"/>
</dbReference>
<reference evidence="5" key="1">
    <citation type="submission" date="2010-07" db="EMBL/GenBank/DDBJ databases">
        <authorList>
            <consortium name="The Caenorhabditis brenneri Sequencing and Analysis Consortium"/>
            <person name="Wilson R.K."/>
        </authorList>
    </citation>
    <scope>NUCLEOTIDE SEQUENCE</scope>
    <source>
        <strain evidence="5">PB2801</strain>
    </source>
</reference>
<dbReference type="EMBL" id="GL380138">
    <property type="protein sequence ID" value="EGT47992.1"/>
    <property type="molecule type" value="Genomic_DNA"/>
</dbReference>
<dbReference type="InterPro" id="IPR016192">
    <property type="entry name" value="APOBEC/CMP_deaminase_Zn-bd"/>
</dbReference>
<keyword evidence="3" id="KW-0862">Zinc</keyword>
<keyword evidence="1" id="KW-0479">Metal-binding</keyword>